<dbReference type="SMART" id="SM00086">
    <property type="entry name" value="PAC"/>
    <property type="match status" value="2"/>
</dbReference>
<feature type="domain" description="PAS" evidence="8">
    <location>
        <begin position="250"/>
        <end position="309"/>
    </location>
</feature>
<dbReference type="SMART" id="SM00388">
    <property type="entry name" value="HisKA"/>
    <property type="match status" value="1"/>
</dbReference>
<dbReference type="RefSeq" id="WP_186816094.1">
    <property type="nucleotide sequence ID" value="NZ_BJXB01000016.1"/>
</dbReference>
<dbReference type="PRINTS" id="PR00344">
    <property type="entry name" value="BCTRLSENSOR"/>
</dbReference>
<dbReference type="InterPro" id="IPR036097">
    <property type="entry name" value="HisK_dim/P_sf"/>
</dbReference>
<dbReference type="EC" id="2.7.13.3" evidence="2"/>
<dbReference type="InterPro" id="IPR050736">
    <property type="entry name" value="Sensor_HK_Regulatory"/>
</dbReference>
<dbReference type="EMBL" id="BJXB01000016">
    <property type="protein sequence ID" value="GEM47831.1"/>
    <property type="molecule type" value="Genomic_DNA"/>
</dbReference>
<dbReference type="InterPro" id="IPR000014">
    <property type="entry name" value="PAS"/>
</dbReference>
<evidence type="ECO:0000256" key="6">
    <source>
        <dbReference type="ARBA" id="ARBA00023012"/>
    </source>
</evidence>
<dbReference type="GO" id="GO:0000155">
    <property type="term" value="F:phosphorelay sensor kinase activity"/>
    <property type="evidence" value="ECO:0007669"/>
    <property type="project" value="InterPro"/>
</dbReference>
<comment type="caution">
    <text evidence="10">The sequence shown here is derived from an EMBL/GenBank/DDBJ whole genome shotgun (WGS) entry which is preliminary data.</text>
</comment>
<dbReference type="Gene3D" id="1.10.287.130">
    <property type="match status" value="1"/>
</dbReference>
<comment type="catalytic activity">
    <reaction evidence="1">
        <text>ATP + protein L-histidine = ADP + protein N-phospho-L-histidine.</text>
        <dbReference type="EC" id="2.7.13.3"/>
    </reaction>
</comment>
<name>A0A511N600_DEIC1</name>
<proteinExistence type="predicted"/>
<evidence type="ECO:0000259" key="7">
    <source>
        <dbReference type="PROSITE" id="PS50109"/>
    </source>
</evidence>
<evidence type="ECO:0000256" key="4">
    <source>
        <dbReference type="ARBA" id="ARBA00022679"/>
    </source>
</evidence>
<dbReference type="SMART" id="SM00387">
    <property type="entry name" value="HATPase_c"/>
    <property type="match status" value="1"/>
</dbReference>
<feature type="domain" description="Histidine kinase" evidence="7">
    <location>
        <begin position="400"/>
        <end position="616"/>
    </location>
</feature>
<dbReference type="Proteomes" id="UP000321306">
    <property type="component" value="Unassembled WGS sequence"/>
</dbReference>
<dbReference type="InterPro" id="IPR000700">
    <property type="entry name" value="PAS-assoc_C"/>
</dbReference>
<dbReference type="InterPro" id="IPR003594">
    <property type="entry name" value="HATPase_dom"/>
</dbReference>
<dbReference type="PROSITE" id="PS50109">
    <property type="entry name" value="HIS_KIN"/>
    <property type="match status" value="1"/>
</dbReference>
<keyword evidence="11" id="KW-1185">Reference proteome</keyword>
<evidence type="ECO:0000256" key="5">
    <source>
        <dbReference type="ARBA" id="ARBA00022777"/>
    </source>
</evidence>
<dbReference type="FunFam" id="3.30.565.10:FF:000006">
    <property type="entry name" value="Sensor histidine kinase WalK"/>
    <property type="match status" value="1"/>
</dbReference>
<dbReference type="InterPro" id="IPR004358">
    <property type="entry name" value="Sig_transdc_His_kin-like_C"/>
</dbReference>
<dbReference type="SUPFAM" id="SSF47384">
    <property type="entry name" value="Homodimeric domain of signal transducing histidine kinase"/>
    <property type="match status" value="1"/>
</dbReference>
<evidence type="ECO:0000313" key="11">
    <source>
        <dbReference type="Proteomes" id="UP000321306"/>
    </source>
</evidence>
<reference evidence="10 11" key="1">
    <citation type="submission" date="2019-07" db="EMBL/GenBank/DDBJ databases">
        <title>Whole genome shotgun sequence of Deinococcus cellulosilyticus NBRC 106333.</title>
        <authorList>
            <person name="Hosoyama A."/>
            <person name="Uohara A."/>
            <person name="Ohji S."/>
            <person name="Ichikawa N."/>
        </authorList>
    </citation>
    <scope>NUCLEOTIDE SEQUENCE [LARGE SCALE GENOMIC DNA]</scope>
    <source>
        <strain evidence="10 11">NBRC 106333</strain>
    </source>
</reference>
<feature type="domain" description="PAC" evidence="9">
    <location>
        <begin position="329"/>
        <end position="382"/>
    </location>
</feature>
<evidence type="ECO:0000259" key="9">
    <source>
        <dbReference type="PROSITE" id="PS50113"/>
    </source>
</evidence>
<dbReference type="CDD" id="cd00075">
    <property type="entry name" value="HATPase"/>
    <property type="match status" value="1"/>
</dbReference>
<organism evidence="10 11">
    <name type="scientific">Deinococcus cellulosilyticus (strain DSM 18568 / NBRC 106333 / KACC 11606 / 5516J-15)</name>
    <dbReference type="NCBI Taxonomy" id="1223518"/>
    <lineage>
        <taxon>Bacteria</taxon>
        <taxon>Thermotogati</taxon>
        <taxon>Deinococcota</taxon>
        <taxon>Deinococci</taxon>
        <taxon>Deinococcales</taxon>
        <taxon>Deinococcaceae</taxon>
        <taxon>Deinococcus</taxon>
    </lineage>
</organism>
<dbReference type="SUPFAM" id="SSF55785">
    <property type="entry name" value="PYP-like sensor domain (PAS domain)"/>
    <property type="match status" value="3"/>
</dbReference>
<dbReference type="PROSITE" id="PS50112">
    <property type="entry name" value="PAS"/>
    <property type="match status" value="1"/>
</dbReference>
<protein>
    <recommendedName>
        <fullName evidence="2">histidine kinase</fullName>
        <ecNumber evidence="2">2.7.13.3</ecNumber>
    </recommendedName>
</protein>
<dbReference type="PANTHER" id="PTHR43711:SF1">
    <property type="entry name" value="HISTIDINE KINASE 1"/>
    <property type="match status" value="1"/>
</dbReference>
<evidence type="ECO:0000256" key="3">
    <source>
        <dbReference type="ARBA" id="ARBA00022553"/>
    </source>
</evidence>
<dbReference type="Pfam" id="PF08447">
    <property type="entry name" value="PAS_3"/>
    <property type="match status" value="2"/>
</dbReference>
<dbReference type="InterPro" id="IPR013655">
    <property type="entry name" value="PAS_fold_3"/>
</dbReference>
<evidence type="ECO:0000256" key="1">
    <source>
        <dbReference type="ARBA" id="ARBA00000085"/>
    </source>
</evidence>
<keyword evidence="6" id="KW-0902">Two-component regulatory system</keyword>
<dbReference type="CDD" id="cd00082">
    <property type="entry name" value="HisKA"/>
    <property type="match status" value="1"/>
</dbReference>
<dbReference type="PROSITE" id="PS50113">
    <property type="entry name" value="PAC"/>
    <property type="match status" value="2"/>
</dbReference>
<dbReference type="PANTHER" id="PTHR43711">
    <property type="entry name" value="TWO-COMPONENT HISTIDINE KINASE"/>
    <property type="match status" value="1"/>
</dbReference>
<dbReference type="InterPro" id="IPR005467">
    <property type="entry name" value="His_kinase_dom"/>
</dbReference>
<feature type="domain" description="PAC" evidence="9">
    <location>
        <begin position="195"/>
        <end position="249"/>
    </location>
</feature>
<dbReference type="InterPro" id="IPR036890">
    <property type="entry name" value="HATPase_C_sf"/>
</dbReference>
<dbReference type="AlphaFoldDB" id="A0A511N600"/>
<dbReference type="InterPro" id="IPR035965">
    <property type="entry name" value="PAS-like_dom_sf"/>
</dbReference>
<dbReference type="Gene3D" id="3.30.450.20">
    <property type="entry name" value="PAS domain"/>
    <property type="match status" value="3"/>
</dbReference>
<dbReference type="Pfam" id="PF02518">
    <property type="entry name" value="HATPase_c"/>
    <property type="match status" value="1"/>
</dbReference>
<dbReference type="Gene3D" id="3.30.565.10">
    <property type="entry name" value="Histidine kinase-like ATPase, C-terminal domain"/>
    <property type="match status" value="1"/>
</dbReference>
<dbReference type="InterPro" id="IPR013656">
    <property type="entry name" value="PAS_4"/>
</dbReference>
<sequence>MIPEQRTLDHIPVTQVLHALPEPAWMVTPDGREYVYNRKLSETFPVVERSREEQQSVLHPEDRMVLTEAFEQGLQTDREFSLTFRVMQESHAYQWYRVQVSPVMDQSRVVAWLGVIRALDDGHEVLQALIEHVPVGMALMDLNYQMKLVNPRLIEGTRYSRSEYENAHLQKLFPDTYQHVKPLIDQVIATEEALPPVEFEGRHAPEGQKPPHWQVTYFPVKSRDGRLIGVGSTTQDVTSRKMAEQELKENQEFLRRITEAVPAVIGLRDLKTGKTVFSNNYAAQVIGYTLQELEGMGEAEVVKLFPPEDLPATYQHYQSVPLLAEGEVIEREYRMKHRDGTWRWIYGKTTIFSRDAQGQALTALSASLDITDRKAIEEALRHSEQQLLRVMEAQKRFVSEASHEIKTPLAGIQGNLEVLLRFKDIPEEEKLEILQDCHREATRLGRLVTDLLGMAKGNADLPMIEDDVRLDQLVQDTFRELERTRGRRQMLLGQLDSCLVLGDPDRLKQLLVILVSNAIKYTPDGGTVTVHLLSGEKHIELRVEDTGIGIGEEDLKHVFDRFYRADNTAQGMTDPGGTGLGLNIARWIVEEHQGQIRLESQPGVGTTAIVTFPLLK</sequence>
<evidence type="ECO:0000259" key="8">
    <source>
        <dbReference type="PROSITE" id="PS50112"/>
    </source>
</evidence>
<gene>
    <name evidence="10" type="ORF">DC3_34660</name>
</gene>
<keyword evidence="4" id="KW-0808">Transferase</keyword>
<keyword evidence="3" id="KW-0597">Phosphoprotein</keyword>
<dbReference type="InterPro" id="IPR003661">
    <property type="entry name" value="HisK_dim/P_dom"/>
</dbReference>
<accession>A0A511N600</accession>
<dbReference type="Pfam" id="PF08448">
    <property type="entry name" value="PAS_4"/>
    <property type="match status" value="1"/>
</dbReference>
<dbReference type="SUPFAM" id="SSF55874">
    <property type="entry name" value="ATPase domain of HSP90 chaperone/DNA topoisomerase II/histidine kinase"/>
    <property type="match status" value="1"/>
</dbReference>
<dbReference type="NCBIfam" id="TIGR00229">
    <property type="entry name" value="sensory_box"/>
    <property type="match status" value="2"/>
</dbReference>
<dbReference type="CDD" id="cd00130">
    <property type="entry name" value="PAS"/>
    <property type="match status" value="2"/>
</dbReference>
<keyword evidence="5" id="KW-0418">Kinase</keyword>
<dbReference type="Pfam" id="PF00512">
    <property type="entry name" value="HisKA"/>
    <property type="match status" value="1"/>
</dbReference>
<dbReference type="SMART" id="SM00091">
    <property type="entry name" value="PAS"/>
    <property type="match status" value="3"/>
</dbReference>
<dbReference type="InterPro" id="IPR001610">
    <property type="entry name" value="PAC"/>
</dbReference>
<evidence type="ECO:0000313" key="10">
    <source>
        <dbReference type="EMBL" id="GEM47831.1"/>
    </source>
</evidence>
<evidence type="ECO:0000256" key="2">
    <source>
        <dbReference type="ARBA" id="ARBA00012438"/>
    </source>
</evidence>